<sequence>PLSKKIRVIFRNDMSIEWMRDELLDGQEDIYYIKDNTPFDYRVYDLAESHTPLQRFVHRIELDALESIEERLLHFGSVFGSYRVLAQSEEHKELLKLVRQTMVFRNPVLLETASRVVSQLGGVKQFVGIHLRVGDGVFKARAGIHIDTIYHQLVNEYTDLTAEEVAKYDPKHAQDRKEDTNYEIKQLRETTVLEDADVPIQVSHPPPAVLQSRLGSSSHLNCGPTDGRNDRFAKTTIYIATDCPNPRENEMLQKIFKTFPCVFILNDFWDELKALSKIKVMEDNVYLESYLIPMIDAIISSQGHSFYGTNSSTFSTYIERQLHPTYTNEPIRLFDAPSP</sequence>
<keyword evidence="2" id="KW-1185">Reference proteome</keyword>
<evidence type="ECO:0000313" key="1">
    <source>
        <dbReference type="EMBL" id="RCI02906.1"/>
    </source>
</evidence>
<dbReference type="AlphaFoldDB" id="A0A367KL27"/>
<comment type="caution">
    <text evidence="1">The sequence shown here is derived from an EMBL/GenBank/DDBJ whole genome shotgun (WGS) entry which is preliminary data.</text>
</comment>
<gene>
    <name evidence="1" type="ORF">CU098_002866</name>
</gene>
<feature type="non-terminal residue" evidence="1">
    <location>
        <position position="1"/>
    </location>
</feature>
<accession>A0A367KL27</accession>
<protein>
    <submittedName>
        <fullName evidence="1">Uncharacterized protein</fullName>
    </submittedName>
</protein>
<evidence type="ECO:0000313" key="2">
    <source>
        <dbReference type="Proteomes" id="UP000253551"/>
    </source>
</evidence>
<dbReference type="OrthoDB" id="1882547at2759"/>
<organism evidence="1 2">
    <name type="scientific">Rhizopus stolonifer</name>
    <name type="common">Rhizopus nigricans</name>
    <dbReference type="NCBI Taxonomy" id="4846"/>
    <lineage>
        <taxon>Eukaryota</taxon>
        <taxon>Fungi</taxon>
        <taxon>Fungi incertae sedis</taxon>
        <taxon>Mucoromycota</taxon>
        <taxon>Mucoromycotina</taxon>
        <taxon>Mucoromycetes</taxon>
        <taxon>Mucorales</taxon>
        <taxon>Mucorineae</taxon>
        <taxon>Rhizopodaceae</taxon>
        <taxon>Rhizopus</taxon>
    </lineage>
</organism>
<dbReference type="Proteomes" id="UP000253551">
    <property type="component" value="Unassembled WGS sequence"/>
</dbReference>
<dbReference type="EMBL" id="PJQM01001215">
    <property type="protein sequence ID" value="RCI02906.1"/>
    <property type="molecule type" value="Genomic_DNA"/>
</dbReference>
<name>A0A367KL27_RHIST</name>
<proteinExistence type="predicted"/>
<dbReference type="Gene3D" id="3.40.50.11350">
    <property type="match status" value="1"/>
</dbReference>
<dbReference type="STRING" id="4846.A0A367KL27"/>
<reference evidence="1 2" key="1">
    <citation type="journal article" date="2018" name="G3 (Bethesda)">
        <title>Phylogenetic and Phylogenomic Definition of Rhizopus Species.</title>
        <authorList>
            <person name="Gryganskyi A.P."/>
            <person name="Golan J."/>
            <person name="Dolatabadi S."/>
            <person name="Mondo S."/>
            <person name="Robb S."/>
            <person name="Idnurm A."/>
            <person name="Muszewska A."/>
            <person name="Steczkiewicz K."/>
            <person name="Masonjones S."/>
            <person name="Liao H.L."/>
            <person name="Gajdeczka M.T."/>
            <person name="Anike F."/>
            <person name="Vuek A."/>
            <person name="Anishchenko I.M."/>
            <person name="Voigt K."/>
            <person name="de Hoog G.S."/>
            <person name="Smith M.E."/>
            <person name="Heitman J."/>
            <person name="Vilgalys R."/>
            <person name="Stajich J.E."/>
        </authorList>
    </citation>
    <scope>NUCLEOTIDE SEQUENCE [LARGE SCALE GENOMIC DNA]</scope>
    <source>
        <strain evidence="1 2">LSU 92-RS-03</strain>
    </source>
</reference>
<dbReference type="CDD" id="cd11296">
    <property type="entry name" value="O-FucT_like"/>
    <property type="match status" value="1"/>
</dbReference>